<dbReference type="InterPro" id="IPR047952">
    <property type="entry name" value="Transpos_IS4"/>
</dbReference>
<dbReference type="SUPFAM" id="SSF53098">
    <property type="entry name" value="Ribonuclease H-like"/>
    <property type="match status" value="1"/>
</dbReference>
<dbReference type="GO" id="GO:0004803">
    <property type="term" value="F:transposase activity"/>
    <property type="evidence" value="ECO:0007669"/>
    <property type="project" value="InterPro"/>
</dbReference>
<evidence type="ECO:0000313" key="2">
    <source>
        <dbReference type="EMBL" id="KRP68090.1"/>
    </source>
</evidence>
<reference evidence="2 3" key="1">
    <citation type="submission" date="2015-02" db="EMBL/GenBank/DDBJ databases">
        <title>Two Pseudomonas sp. nov., isolated from raw milk.</title>
        <authorList>
            <person name="Wenning M."/>
            <person name="von Neubeck M."/>
            <person name="Huptas C."/>
            <person name="Scherer S."/>
        </authorList>
    </citation>
    <scope>NUCLEOTIDE SEQUENCE [LARGE SCALE GENOMIC DNA]</scope>
    <source>
        <strain evidence="2 3">DSM 29164</strain>
    </source>
</reference>
<dbReference type="GO" id="GO:0003677">
    <property type="term" value="F:DNA binding"/>
    <property type="evidence" value="ECO:0007669"/>
    <property type="project" value="InterPro"/>
</dbReference>
<evidence type="ECO:0000313" key="3">
    <source>
        <dbReference type="Proteomes" id="UP000050852"/>
    </source>
</evidence>
<evidence type="ECO:0000259" key="1">
    <source>
        <dbReference type="Pfam" id="PF01609"/>
    </source>
</evidence>
<dbReference type="InterPro" id="IPR002559">
    <property type="entry name" value="Transposase_11"/>
</dbReference>
<dbReference type="PANTHER" id="PTHR37529">
    <property type="entry name" value="TRANSPOSASE INSG FOR INSERTION SEQUENCE ELEMENT IS4-RELATED"/>
    <property type="match status" value="1"/>
</dbReference>
<gene>
    <name evidence="2" type="ORF">TX23_26580</name>
</gene>
<dbReference type="Proteomes" id="UP000050852">
    <property type="component" value="Unassembled WGS sequence"/>
</dbReference>
<dbReference type="PANTHER" id="PTHR37529:SF1">
    <property type="entry name" value="TRANSPOSASE INSG FOR INSERTION SEQUENCE ELEMENT IS4-RELATED"/>
    <property type="match status" value="1"/>
</dbReference>
<dbReference type="RefSeq" id="WP_057704723.1">
    <property type="nucleotide sequence ID" value="NZ_JYLN01000022.1"/>
</dbReference>
<dbReference type="AlphaFoldDB" id="A0A0R3A4R8"/>
<dbReference type="PATRIC" id="fig|1615673.3.peg.1798"/>
<name>A0A0R3A4R8_9PSED</name>
<protein>
    <submittedName>
        <fullName evidence="2">Transposase</fullName>
    </submittedName>
</protein>
<organism evidence="2 3">
    <name type="scientific">Pseudomonas paralactis</name>
    <dbReference type="NCBI Taxonomy" id="1615673"/>
    <lineage>
        <taxon>Bacteria</taxon>
        <taxon>Pseudomonadati</taxon>
        <taxon>Pseudomonadota</taxon>
        <taxon>Gammaproteobacteria</taxon>
        <taxon>Pseudomonadales</taxon>
        <taxon>Pseudomonadaceae</taxon>
        <taxon>Pseudomonas</taxon>
    </lineage>
</organism>
<dbReference type="Pfam" id="PF01609">
    <property type="entry name" value="DDE_Tnp_1"/>
    <property type="match status" value="1"/>
</dbReference>
<proteinExistence type="predicted"/>
<dbReference type="EMBL" id="JYLN01000022">
    <property type="protein sequence ID" value="KRP68090.1"/>
    <property type="molecule type" value="Genomic_DNA"/>
</dbReference>
<dbReference type="NCBIfam" id="NF033592">
    <property type="entry name" value="transpos_IS4_1"/>
    <property type="match status" value="1"/>
</dbReference>
<dbReference type="OrthoDB" id="9796012at2"/>
<comment type="caution">
    <text evidence="2">The sequence shown here is derived from an EMBL/GenBank/DDBJ whole genome shotgun (WGS) entry which is preliminary data.</text>
</comment>
<feature type="domain" description="Transposase IS4-like" evidence="1">
    <location>
        <begin position="132"/>
        <end position="363"/>
    </location>
</feature>
<accession>A0A0R3A4R8</accession>
<sequence length="461" mass="51914">MNRRRQIVRHQQQRIQQHAKNSNAHAFFKLLADPALLQRAESVIPKHRQRLFPPTETLSMFLAQAMNADRSCQKAVNDFSIKRCCDGLSPSSVYTGAYCKARARLPVEMVSTLLRSTGSSMSNSVPPSWRWMGRPVRLVDGTTVTMPDTAANQAAYPQSRGQKTGLGFPICRLVGIICLSSGAVLDASLGRFRGKGGDEQTLLRTMLDTLNRGDIVLGDAYYATYFLLCELRRRGIDGVFEQYGARRRSTDFRLGQSLGSEDHLVELTKPKKRPSWMSQASYEEAPETLTVRELKTDGKILVTTLNCPQQVPKAGLKSLYKDRWHVELDLRNIKTTLGLETLSCKTPGMAVKELWVYLLAHNLIRMIMAQSALLADCLPRELSFKHSLQLCLAMQQYGADEQDDGVPNLLRLIARKRVGNRPGRIEPRAIKRRPKPYPMLMQTRSAARAEVRRNGHPKKVK</sequence>
<dbReference type="GO" id="GO:0006313">
    <property type="term" value="P:DNA transposition"/>
    <property type="evidence" value="ECO:0007669"/>
    <property type="project" value="InterPro"/>
</dbReference>
<dbReference type="InterPro" id="IPR012337">
    <property type="entry name" value="RNaseH-like_sf"/>
</dbReference>